<proteinExistence type="predicted"/>
<organism evidence="1 2">
    <name type="scientific">Neisseria elongata subsp. nitroreducens</name>
    <dbReference type="NCBI Taxonomy" id="90367"/>
    <lineage>
        <taxon>Bacteria</taxon>
        <taxon>Pseudomonadati</taxon>
        <taxon>Pseudomonadota</taxon>
        <taxon>Betaproteobacteria</taxon>
        <taxon>Neisseriales</taxon>
        <taxon>Neisseriaceae</taxon>
        <taxon>Neisseria</taxon>
    </lineage>
</organism>
<reference evidence="1" key="1">
    <citation type="submission" date="2021-04" db="EMBL/GenBank/DDBJ databases">
        <title>Genomic characterization of endocarditis-associated Neisseria elongata subsp. nitroreducens.</title>
        <authorList>
            <person name="Schorner M."/>
            <person name="Passarelli-Araujo H."/>
            <person name="Scheffer M."/>
            <person name="Barazzetti F."/>
            <person name="Martins J."/>
            <person name="Machado H."/>
            <person name="Palmeiro J."/>
            <person name="Bazzo M."/>
        </authorList>
    </citation>
    <scope>NUCLEOTIDE SEQUENCE</scope>
    <source>
        <strain evidence="1">Nel_M001</strain>
    </source>
</reference>
<gene>
    <name evidence="1" type="ORF">J8641_09740</name>
</gene>
<dbReference type="AlphaFoldDB" id="A0A9X0ZX51"/>
<dbReference type="RefSeq" id="WP_159069902.1">
    <property type="nucleotide sequence ID" value="NZ_JAGJWT010000009.1"/>
</dbReference>
<evidence type="ECO:0000313" key="1">
    <source>
        <dbReference type="EMBL" id="MBS9341075.1"/>
    </source>
</evidence>
<dbReference type="EMBL" id="JAGJWT010000009">
    <property type="protein sequence ID" value="MBS9341075.1"/>
    <property type="molecule type" value="Genomic_DNA"/>
</dbReference>
<dbReference type="Proteomes" id="UP000708805">
    <property type="component" value="Unassembled WGS sequence"/>
</dbReference>
<name>A0A9X0ZX51_NEIEL</name>
<comment type="caution">
    <text evidence="1">The sequence shown here is derived from an EMBL/GenBank/DDBJ whole genome shotgun (WGS) entry which is preliminary data.</text>
</comment>
<sequence length="47" mass="4962">MGISCNRPSENRFSDGLCVRDAAGAHSTAVCTAEKQARQVGYGFQTA</sequence>
<evidence type="ECO:0000313" key="2">
    <source>
        <dbReference type="Proteomes" id="UP000708805"/>
    </source>
</evidence>
<accession>A0A9X0ZX51</accession>
<protein>
    <submittedName>
        <fullName evidence="1">Uncharacterized protein</fullName>
    </submittedName>
</protein>